<evidence type="ECO:0000313" key="2">
    <source>
        <dbReference type="EMBL" id="QDO82454.1"/>
    </source>
</evidence>
<organism evidence="2 3">
    <name type="scientific">Shewanella psychropiezotolerans</name>
    <dbReference type="NCBI Taxonomy" id="2593655"/>
    <lineage>
        <taxon>Bacteria</taxon>
        <taxon>Pseudomonadati</taxon>
        <taxon>Pseudomonadota</taxon>
        <taxon>Gammaproteobacteria</taxon>
        <taxon>Alteromonadales</taxon>
        <taxon>Shewanellaceae</taxon>
        <taxon>Shewanella</taxon>
    </lineage>
</organism>
<dbReference type="InterPro" id="IPR008414">
    <property type="entry name" value="HBL"/>
</dbReference>
<evidence type="ECO:0000256" key="1">
    <source>
        <dbReference type="SAM" id="Coils"/>
    </source>
</evidence>
<dbReference type="RefSeq" id="WP_144044843.1">
    <property type="nucleotide sequence ID" value="NZ_CP041614.1"/>
</dbReference>
<keyword evidence="3" id="KW-1185">Reference proteome</keyword>
<sequence>MTSTNTTNENPDKALGKHIKAGADAAAIVTRYAQATLTAVPTLPDSPSWVAPIEAHLQTAKGHATTWLQSICPDMCTNIPKSIIEYSSHFQTNSGEILNLLQQIQGSGGKANQQQRNSIKALFNQLGAHIQSQQKLLTALQNKIKSYSNNIKSDQDVLAADLGNVSEKFAGANEWIQNIKTDMGENFLQSTVLGPCIAIVEINTNISIKVQGSGANPAIITLVFAKAILENQTNNAAPAEQAVQAVLDSWATLNVKNEAVIADLQSASDDDYCNILEQVDLLTAQNQWQQLADYAQSLLN</sequence>
<dbReference type="EMBL" id="CP041614">
    <property type="protein sequence ID" value="QDO82454.1"/>
    <property type="molecule type" value="Genomic_DNA"/>
</dbReference>
<feature type="coiled-coil region" evidence="1">
    <location>
        <begin position="130"/>
        <end position="157"/>
    </location>
</feature>
<dbReference type="SUPFAM" id="SSF58100">
    <property type="entry name" value="Bacterial hemolysins"/>
    <property type="match status" value="1"/>
</dbReference>
<dbReference type="Pfam" id="PF05791">
    <property type="entry name" value="Bacillus_HBL"/>
    <property type="match status" value="1"/>
</dbReference>
<protein>
    <submittedName>
        <fullName evidence="2">HBL/NHE enterotoxin family protein</fullName>
    </submittedName>
</protein>
<gene>
    <name evidence="2" type="ORF">FM037_03345</name>
</gene>
<keyword evidence="1" id="KW-0175">Coiled coil</keyword>
<dbReference type="Proteomes" id="UP000315947">
    <property type="component" value="Chromosome"/>
</dbReference>
<name>A0ABX5WTP7_9GAMM</name>
<evidence type="ECO:0000313" key="3">
    <source>
        <dbReference type="Proteomes" id="UP000315947"/>
    </source>
</evidence>
<accession>A0ABX5WTP7</accession>
<proteinExistence type="predicted"/>
<reference evidence="2 3" key="1">
    <citation type="submission" date="2019-07" db="EMBL/GenBank/DDBJ databases">
        <title>Shewanella sp. YLB-06 whole genomic sequence.</title>
        <authorList>
            <person name="Yu L."/>
        </authorList>
    </citation>
    <scope>NUCLEOTIDE SEQUENCE [LARGE SCALE GENOMIC DNA]</scope>
    <source>
        <strain evidence="2 3">YLB-06</strain>
    </source>
</reference>
<dbReference type="Gene3D" id="1.20.1170.10">
    <property type="match status" value="2"/>
</dbReference>